<dbReference type="FunFam" id="1.10.287.1080:FF:000001">
    <property type="entry name" value="Nucleoside triphosphate pyrophosphohydrolase"/>
    <property type="match status" value="1"/>
</dbReference>
<dbReference type="NCBIfam" id="NF007113">
    <property type="entry name" value="PRK09562.1"/>
    <property type="match status" value="1"/>
</dbReference>
<dbReference type="InterPro" id="IPR035013">
    <property type="entry name" value="YabN_N"/>
</dbReference>
<feature type="domain" description="Tetrapyrrole methylase" evidence="1">
    <location>
        <begin position="4"/>
        <end position="205"/>
    </location>
</feature>
<name>A0A2I0QT80_9BACI</name>
<dbReference type="AlphaFoldDB" id="A0A2I0QT80"/>
<dbReference type="RefSeq" id="WP_101332336.1">
    <property type="nucleotide sequence ID" value="NZ_PJNH01000003.1"/>
</dbReference>
<gene>
    <name evidence="3" type="ORF">CEY16_12340</name>
</gene>
<dbReference type="NCBIfam" id="TIGR00444">
    <property type="entry name" value="mazG"/>
    <property type="match status" value="1"/>
</dbReference>
<dbReference type="GO" id="GO:0046061">
    <property type="term" value="P:dATP catabolic process"/>
    <property type="evidence" value="ECO:0007669"/>
    <property type="project" value="TreeGrafter"/>
</dbReference>
<sequence length="482" mass="55054">MGQITVIGLGSSSIEQMPLGVYRELTKNEQVVFTRTLDHPVIKELMEEGTEFHSFDHIYENEDQFEAVYDGICQELINQARSRDILYTVPGHPMVAERTVQLLLGVKEDDVHVEIKGGQSFLDALFTSVGVDPIEGFQLLDGTNLNRKSIQYEQHLFIAQVYDQLVASEVKLTLLEDLPHDHPIKIIEAAGSEGEKVKTVPLHELDHDFTFSNLVTLYVPPAEVEVLHHQFSVLRNVIAALRGPGGCPWDQKQTHESLRKYLIEEAYEVIDAIEEQDDDHLAEELGDVLLQVMLHSQIAEDEGYFTVDDVIRSITDKMIKRHPHVFGDVSVESSEEVKQNWEAIKQQGRAEKSSVLEGLNESLPRLTYAHEMQKKASKVGFDWPESTGVFSKLAEELKEFEEAASNGNNQEVEEELGDVLFTIVNISRHLKVDPEVALHRSSQKFLKRFQFIEKRLQERDLNIEEQSLDQLEQYWNESKREV</sequence>
<dbReference type="Pfam" id="PF00590">
    <property type="entry name" value="TP_methylase"/>
    <property type="match status" value="1"/>
</dbReference>
<reference evidence="3 4" key="1">
    <citation type="submission" date="2017-06" db="EMBL/GenBank/DDBJ databases">
        <title>the draft geome sequence of Illustriluteabacillus marina B3227.</title>
        <authorList>
            <person name="He R.-H."/>
            <person name="Du Z.-J."/>
        </authorList>
    </citation>
    <scope>NUCLEOTIDE SEQUENCE [LARGE SCALE GENOMIC DNA]</scope>
    <source>
        <strain evidence="3 4">B3227</strain>
    </source>
</reference>
<dbReference type="CDD" id="cd11723">
    <property type="entry name" value="YabN_N_like"/>
    <property type="match status" value="1"/>
</dbReference>
<dbReference type="PIRSF" id="PIRSF002845">
    <property type="entry name" value="Ttrprl_mtas_MazG"/>
    <property type="match status" value="1"/>
</dbReference>
<feature type="domain" description="NTP pyrophosphohydrolase MazG-like" evidence="2">
    <location>
        <begin position="253"/>
        <end position="326"/>
    </location>
</feature>
<dbReference type="GO" id="GO:0046076">
    <property type="term" value="P:dTTP catabolic process"/>
    <property type="evidence" value="ECO:0007669"/>
    <property type="project" value="TreeGrafter"/>
</dbReference>
<dbReference type="InterPro" id="IPR024180">
    <property type="entry name" value="Tetrapyrrole_Mease/MazG_pred"/>
</dbReference>
<dbReference type="PANTHER" id="PTHR30522:SF0">
    <property type="entry name" value="NUCLEOSIDE TRIPHOSPHATE PYROPHOSPHOHYDROLASE"/>
    <property type="match status" value="1"/>
</dbReference>
<dbReference type="Proteomes" id="UP000243524">
    <property type="component" value="Unassembled WGS sequence"/>
</dbReference>
<dbReference type="InterPro" id="IPR048011">
    <property type="entry name" value="NTP-PPase_MazG-like_C"/>
</dbReference>
<dbReference type="CDD" id="cd11528">
    <property type="entry name" value="NTP-PPase_MazG_Nterm"/>
    <property type="match status" value="1"/>
</dbReference>
<dbReference type="InterPro" id="IPR000878">
    <property type="entry name" value="4pyrrol_Mease"/>
</dbReference>
<dbReference type="InterPro" id="IPR035996">
    <property type="entry name" value="4pyrrol_Methylase_sf"/>
</dbReference>
<evidence type="ECO:0000313" key="4">
    <source>
        <dbReference type="Proteomes" id="UP000243524"/>
    </source>
</evidence>
<dbReference type="InterPro" id="IPR048015">
    <property type="entry name" value="NTP-PPase_MazG-like_N"/>
</dbReference>
<keyword evidence="4" id="KW-1185">Reference proteome</keyword>
<dbReference type="CDD" id="cd11529">
    <property type="entry name" value="NTP-PPase_MazG_Cterm"/>
    <property type="match status" value="1"/>
</dbReference>
<dbReference type="InterPro" id="IPR004518">
    <property type="entry name" value="MazG-like_dom"/>
</dbReference>
<dbReference type="Gene3D" id="3.40.1010.10">
    <property type="entry name" value="Cobalt-precorrin-4 Transmethylase, Domain 1"/>
    <property type="match status" value="1"/>
</dbReference>
<dbReference type="GO" id="GO:0046081">
    <property type="term" value="P:dUTP catabolic process"/>
    <property type="evidence" value="ECO:0007669"/>
    <property type="project" value="TreeGrafter"/>
</dbReference>
<dbReference type="GO" id="GO:0047429">
    <property type="term" value="F:nucleoside triphosphate diphosphatase activity"/>
    <property type="evidence" value="ECO:0007669"/>
    <property type="project" value="InterPro"/>
</dbReference>
<dbReference type="Pfam" id="PF03819">
    <property type="entry name" value="MazG"/>
    <property type="match status" value="2"/>
</dbReference>
<evidence type="ECO:0000259" key="1">
    <source>
        <dbReference type="Pfam" id="PF00590"/>
    </source>
</evidence>
<dbReference type="SUPFAM" id="SSF53790">
    <property type="entry name" value="Tetrapyrrole methylase"/>
    <property type="match status" value="1"/>
</dbReference>
<proteinExistence type="predicted"/>
<dbReference type="EMBL" id="PJNH01000003">
    <property type="protein sequence ID" value="PKR77508.1"/>
    <property type="molecule type" value="Genomic_DNA"/>
</dbReference>
<dbReference type="GO" id="GO:0006950">
    <property type="term" value="P:response to stress"/>
    <property type="evidence" value="ECO:0007669"/>
    <property type="project" value="UniProtKB-ARBA"/>
</dbReference>
<protein>
    <submittedName>
        <fullName evidence="3">Nucleoside triphosphate pyrophosphohydrolase</fullName>
    </submittedName>
</protein>
<accession>A0A2I0QT80</accession>
<dbReference type="FunFam" id="1.10.287.1080:FF:000003">
    <property type="entry name" value="Nucleoside triphosphate pyrophosphohydrolase"/>
    <property type="match status" value="1"/>
</dbReference>
<dbReference type="InterPro" id="IPR011551">
    <property type="entry name" value="NTP_PyrPHydrolase_MazG"/>
</dbReference>
<dbReference type="SUPFAM" id="SSF101386">
    <property type="entry name" value="all-alpha NTP pyrophosphatases"/>
    <property type="match status" value="2"/>
</dbReference>
<evidence type="ECO:0000259" key="2">
    <source>
        <dbReference type="Pfam" id="PF03819"/>
    </source>
</evidence>
<dbReference type="GO" id="GO:0008168">
    <property type="term" value="F:methyltransferase activity"/>
    <property type="evidence" value="ECO:0007669"/>
    <property type="project" value="InterPro"/>
</dbReference>
<dbReference type="OrthoDB" id="9808939at2"/>
<organism evidence="3 4">
    <name type="scientific">Halalkalibacillus sediminis</name>
    <dbReference type="NCBI Taxonomy" id="2018042"/>
    <lineage>
        <taxon>Bacteria</taxon>
        <taxon>Bacillati</taxon>
        <taxon>Bacillota</taxon>
        <taxon>Bacilli</taxon>
        <taxon>Bacillales</taxon>
        <taxon>Bacillaceae</taxon>
        <taxon>Halalkalibacillus</taxon>
    </lineage>
</organism>
<dbReference type="GO" id="GO:0046052">
    <property type="term" value="P:UTP catabolic process"/>
    <property type="evidence" value="ECO:0007669"/>
    <property type="project" value="TreeGrafter"/>
</dbReference>
<dbReference type="InterPro" id="IPR014777">
    <property type="entry name" value="4pyrrole_Mease_sub1"/>
</dbReference>
<dbReference type="Gene3D" id="1.10.287.1080">
    <property type="entry name" value="MazG-like"/>
    <property type="match status" value="2"/>
</dbReference>
<keyword evidence="3" id="KW-0378">Hydrolase</keyword>
<dbReference type="PANTHER" id="PTHR30522">
    <property type="entry name" value="NUCLEOSIDE TRIPHOSPHATE PYROPHOSPHOHYDROLASE"/>
    <property type="match status" value="1"/>
</dbReference>
<evidence type="ECO:0000313" key="3">
    <source>
        <dbReference type="EMBL" id="PKR77508.1"/>
    </source>
</evidence>
<comment type="caution">
    <text evidence="3">The sequence shown here is derived from an EMBL/GenBank/DDBJ whole genome shotgun (WGS) entry which is preliminary data.</text>
</comment>
<dbReference type="GO" id="GO:0046047">
    <property type="term" value="P:TTP catabolic process"/>
    <property type="evidence" value="ECO:0007669"/>
    <property type="project" value="TreeGrafter"/>
</dbReference>
<dbReference type="GO" id="GO:0006203">
    <property type="term" value="P:dGTP catabolic process"/>
    <property type="evidence" value="ECO:0007669"/>
    <property type="project" value="TreeGrafter"/>
</dbReference>
<feature type="domain" description="NTP pyrophosphohydrolase MazG-like" evidence="2">
    <location>
        <begin position="391"/>
        <end position="448"/>
    </location>
</feature>